<protein>
    <submittedName>
        <fullName evidence="2">Uncharacterized protein</fullName>
    </submittedName>
</protein>
<dbReference type="EMBL" id="GBRH01272338">
    <property type="protein sequence ID" value="JAD25557.1"/>
    <property type="molecule type" value="Transcribed_RNA"/>
</dbReference>
<feature type="compositionally biased region" description="Low complexity" evidence="1">
    <location>
        <begin position="7"/>
        <end position="23"/>
    </location>
</feature>
<feature type="region of interest" description="Disordered" evidence="1">
    <location>
        <begin position="1"/>
        <end position="35"/>
    </location>
</feature>
<organism evidence="2">
    <name type="scientific">Arundo donax</name>
    <name type="common">Giant reed</name>
    <name type="synonym">Donax arundinaceus</name>
    <dbReference type="NCBI Taxonomy" id="35708"/>
    <lineage>
        <taxon>Eukaryota</taxon>
        <taxon>Viridiplantae</taxon>
        <taxon>Streptophyta</taxon>
        <taxon>Embryophyta</taxon>
        <taxon>Tracheophyta</taxon>
        <taxon>Spermatophyta</taxon>
        <taxon>Magnoliopsida</taxon>
        <taxon>Liliopsida</taxon>
        <taxon>Poales</taxon>
        <taxon>Poaceae</taxon>
        <taxon>PACMAD clade</taxon>
        <taxon>Arundinoideae</taxon>
        <taxon>Arundineae</taxon>
        <taxon>Arundo</taxon>
    </lineage>
</organism>
<evidence type="ECO:0000313" key="2">
    <source>
        <dbReference type="EMBL" id="JAD25557.1"/>
    </source>
</evidence>
<sequence>MPSALASPSSRRWAPTTSSSSRRTPPRADSPPRGRCWWSASLSGAAASWGTWRTWW</sequence>
<accession>A0A0A8YSQ5</accession>
<dbReference type="AlphaFoldDB" id="A0A0A8YSQ5"/>
<reference evidence="2" key="1">
    <citation type="submission" date="2014-09" db="EMBL/GenBank/DDBJ databases">
        <authorList>
            <person name="Magalhaes I.L.F."/>
            <person name="Oliveira U."/>
            <person name="Santos F.R."/>
            <person name="Vidigal T.H.D.A."/>
            <person name="Brescovit A.D."/>
            <person name="Santos A.J."/>
        </authorList>
    </citation>
    <scope>NUCLEOTIDE SEQUENCE</scope>
    <source>
        <tissue evidence="2">Shoot tissue taken approximately 20 cm above the soil surface</tissue>
    </source>
</reference>
<name>A0A0A8YSQ5_ARUDO</name>
<proteinExistence type="predicted"/>
<evidence type="ECO:0000256" key="1">
    <source>
        <dbReference type="SAM" id="MobiDB-lite"/>
    </source>
</evidence>
<reference evidence="2" key="2">
    <citation type="journal article" date="2015" name="Data Brief">
        <title>Shoot transcriptome of the giant reed, Arundo donax.</title>
        <authorList>
            <person name="Barrero R.A."/>
            <person name="Guerrero F.D."/>
            <person name="Moolhuijzen P."/>
            <person name="Goolsby J.A."/>
            <person name="Tidwell J."/>
            <person name="Bellgard S.E."/>
            <person name="Bellgard M.I."/>
        </authorList>
    </citation>
    <scope>NUCLEOTIDE SEQUENCE</scope>
    <source>
        <tissue evidence="2">Shoot tissue taken approximately 20 cm above the soil surface</tissue>
    </source>
</reference>